<evidence type="ECO:0000313" key="2">
    <source>
        <dbReference type="EMBL" id="KIA91295.1"/>
    </source>
</evidence>
<sequence length="176" mass="19817">MNTQQILIDVVILFAGVFGALMAVYYILKGDIQRFFNLKTIELNKETRAHILPLRLQAHERLIIFVDRINPANLLVRLHQQGIDLATLQAGILSEVRAEYQHNITQQLYVDAVTWGVVRKLKDDTIGMINNAVQGLSAGSNGIELSKAILQHMATIDENPYDLTLALIKKDIARLF</sequence>
<keyword evidence="3" id="KW-1185">Reference proteome</keyword>
<dbReference type="EMBL" id="JSYN01000031">
    <property type="protein sequence ID" value="KIA91295.1"/>
    <property type="molecule type" value="Genomic_DNA"/>
</dbReference>
<feature type="transmembrane region" description="Helical" evidence="1">
    <location>
        <begin position="6"/>
        <end position="28"/>
    </location>
</feature>
<organism evidence="2 3">
    <name type="scientific">Pedobacter kyungheensis</name>
    <dbReference type="NCBI Taxonomy" id="1069985"/>
    <lineage>
        <taxon>Bacteria</taxon>
        <taxon>Pseudomonadati</taxon>
        <taxon>Bacteroidota</taxon>
        <taxon>Sphingobacteriia</taxon>
        <taxon>Sphingobacteriales</taxon>
        <taxon>Sphingobacteriaceae</taxon>
        <taxon>Pedobacter</taxon>
    </lineage>
</organism>
<name>A0A0C1DBC3_9SPHI</name>
<proteinExistence type="predicted"/>
<comment type="caution">
    <text evidence="2">The sequence shown here is derived from an EMBL/GenBank/DDBJ whole genome shotgun (WGS) entry which is preliminary data.</text>
</comment>
<dbReference type="Pfam" id="PF25589">
    <property type="entry name" value="DUF7935"/>
    <property type="match status" value="1"/>
</dbReference>
<reference evidence="2 3" key="1">
    <citation type="submission" date="2014-10" db="EMBL/GenBank/DDBJ databases">
        <title>Pedobacter Kyungheensis.</title>
        <authorList>
            <person name="Anderson B.M."/>
            <person name="Newman J.D."/>
        </authorList>
    </citation>
    <scope>NUCLEOTIDE SEQUENCE [LARGE SCALE GENOMIC DNA]</scope>
    <source>
        <strain evidence="2 3">KACC 16221</strain>
    </source>
</reference>
<dbReference type="InterPro" id="IPR057695">
    <property type="entry name" value="DUF7935"/>
</dbReference>
<keyword evidence="1" id="KW-1133">Transmembrane helix</keyword>
<dbReference type="Proteomes" id="UP000031246">
    <property type="component" value="Unassembled WGS sequence"/>
</dbReference>
<dbReference type="RefSeq" id="WP_039480633.1">
    <property type="nucleotide sequence ID" value="NZ_JSYN01000031.1"/>
</dbReference>
<dbReference type="OrthoDB" id="1493032at2"/>
<accession>A0A0C1DBC3</accession>
<gene>
    <name evidence="2" type="ORF">OC25_21925</name>
</gene>
<keyword evidence="1" id="KW-0472">Membrane</keyword>
<protein>
    <submittedName>
        <fullName evidence="2">Uncharacterized protein</fullName>
    </submittedName>
</protein>
<evidence type="ECO:0000256" key="1">
    <source>
        <dbReference type="SAM" id="Phobius"/>
    </source>
</evidence>
<dbReference type="AlphaFoldDB" id="A0A0C1DBC3"/>
<evidence type="ECO:0000313" key="3">
    <source>
        <dbReference type="Proteomes" id="UP000031246"/>
    </source>
</evidence>
<keyword evidence="1" id="KW-0812">Transmembrane</keyword>